<dbReference type="AlphaFoldDB" id="A0A5K1IKH8"/>
<dbReference type="Proteomes" id="UP000368032">
    <property type="component" value="Unassembled WGS sequence"/>
</dbReference>
<evidence type="ECO:0000313" key="1">
    <source>
        <dbReference type="EMBL" id="MZJ39662.1"/>
    </source>
</evidence>
<evidence type="ECO:0000313" key="2">
    <source>
        <dbReference type="EMBL" id="VWL87550.1"/>
    </source>
</evidence>
<reference evidence="1 4" key="1">
    <citation type="journal article" date="2019" name="Nat. Med.">
        <title>A library of human gut bacterial isolates paired with longitudinal multiomics data enables mechanistic microbiome research.</title>
        <authorList>
            <person name="Poyet M."/>
            <person name="Groussin M."/>
            <person name="Gibbons S.M."/>
            <person name="Avila-Pacheco J."/>
            <person name="Jiang X."/>
            <person name="Kearney S.M."/>
            <person name="Perrotta A.R."/>
            <person name="Berdy B."/>
            <person name="Zhao S."/>
            <person name="Lieberman T.D."/>
            <person name="Swanson P.K."/>
            <person name="Smith M."/>
            <person name="Roesemann S."/>
            <person name="Alexander J.E."/>
            <person name="Rich S.A."/>
            <person name="Livny J."/>
            <person name="Vlamakis H."/>
            <person name="Clish C."/>
            <person name="Bullock K."/>
            <person name="Deik A."/>
            <person name="Scott J."/>
            <person name="Pierce K.A."/>
            <person name="Xavier R.J."/>
            <person name="Alm E.J."/>
        </authorList>
    </citation>
    <scope>NUCLEOTIDE SEQUENCE [LARGE SCALE GENOMIC DNA]</scope>
    <source>
        <strain evidence="1 4">BIOML-A20</strain>
    </source>
</reference>
<accession>A0A5K1IKH8</accession>
<proteinExistence type="predicted"/>
<evidence type="ECO:0000313" key="4">
    <source>
        <dbReference type="Proteomes" id="UP000469380"/>
    </source>
</evidence>
<gene>
    <name evidence="2" type="ORF">CKJAJONC_01150</name>
    <name evidence="1" type="ORF">GT464_06840</name>
</gene>
<reference evidence="2 3" key="2">
    <citation type="submission" date="2019-10" db="EMBL/GenBank/DDBJ databases">
        <authorList>
            <person name="Wolf R A."/>
        </authorList>
    </citation>
    <scope>NUCLEOTIDE SEQUENCE [LARGE SCALE GENOMIC DNA]</scope>
    <source>
        <strain evidence="2">Collinsella_aerofaciens_DSM_13712</strain>
    </source>
</reference>
<name>A0A5K1IKH8_9ACTN</name>
<dbReference type="RefSeq" id="WP_118349161.1">
    <property type="nucleotide sequence ID" value="NZ_CABWIF010000002.1"/>
</dbReference>
<evidence type="ECO:0000313" key="3">
    <source>
        <dbReference type="Proteomes" id="UP000368032"/>
    </source>
</evidence>
<organism evidence="2 3">
    <name type="scientific">Collinsella aerofaciens</name>
    <dbReference type="NCBI Taxonomy" id="74426"/>
    <lineage>
        <taxon>Bacteria</taxon>
        <taxon>Bacillati</taxon>
        <taxon>Actinomycetota</taxon>
        <taxon>Coriobacteriia</taxon>
        <taxon>Coriobacteriales</taxon>
        <taxon>Coriobacteriaceae</taxon>
        <taxon>Collinsella</taxon>
    </lineage>
</organism>
<dbReference type="EMBL" id="CABWIF010000002">
    <property type="protein sequence ID" value="VWL87550.1"/>
    <property type="molecule type" value="Genomic_DNA"/>
</dbReference>
<dbReference type="Proteomes" id="UP000469380">
    <property type="component" value="Unassembled WGS sequence"/>
</dbReference>
<dbReference type="EMBL" id="WWSR01000010">
    <property type="protein sequence ID" value="MZJ39662.1"/>
    <property type="molecule type" value="Genomic_DNA"/>
</dbReference>
<protein>
    <submittedName>
        <fullName evidence="2">Uncharacterized protein</fullName>
    </submittedName>
</protein>
<sequence length="73" mass="8744">MTNWEHLFGTPERAIHTETEFHSWPFFIAVYETSRMSSCTTSKRLLASFCEEADYLEWLKAEYDDGTVEWEER</sequence>